<comment type="similarity">
    <text evidence="2 14">Belongs to the radical SAM superfamily. RlmN family.</text>
</comment>
<feature type="binding site" evidence="14">
    <location>
        <position position="131"/>
    </location>
    <ligand>
        <name>[4Fe-4S] cluster</name>
        <dbReference type="ChEBI" id="CHEBI:49883"/>
        <note>4Fe-4S-S-AdoMet</note>
    </ligand>
</feature>
<evidence type="ECO:0000256" key="7">
    <source>
        <dbReference type="ARBA" id="ARBA00022679"/>
    </source>
</evidence>
<keyword evidence="8 14" id="KW-0949">S-adenosyl-L-methionine</keyword>
<sequence>MSFKNQFFKIQYLCNVNSNKSKIDIRSLSLNALQEHFVKMGEKSFRAKQVYEWLWQKSCISFEAMSNISKELRQKLDENFTINNVKINNSQFSADKTIKNSFILHDTHLIEGVLIPSDDRMTACVSSQVGCSLTCKFCATGYMERKRNLNPDEIYDQVVLIDQQAKQNYNVPLTNIVYMGMGEPLLNYANVLKSVERITAEDGLNMSPRRITISTAGIAKMIKKLGDDQVKFNLALSLHAANDIKRNEIMPINEQNSLDALADALKYYYAKTKNAVTYEYIVFDNFNDTLQDAAELAKFCKHLPCKVNIIEYNPISFAAFLNADGDKIETFAAYLRKQGIITNVRRSRGKDIDAACGQLAIKDKEKAEAG</sequence>
<keyword evidence="9 14" id="KW-0819">tRNA processing</keyword>
<dbReference type="InterPro" id="IPR007197">
    <property type="entry name" value="rSAM"/>
</dbReference>
<evidence type="ECO:0000313" key="17">
    <source>
        <dbReference type="Proteomes" id="UP000186720"/>
    </source>
</evidence>
<dbReference type="PIRSF" id="PIRSF006004">
    <property type="entry name" value="CHP00048"/>
    <property type="match status" value="1"/>
</dbReference>
<feature type="active site" description="Proton acceptor" evidence="14">
    <location>
        <position position="111"/>
    </location>
</feature>
<evidence type="ECO:0000256" key="4">
    <source>
        <dbReference type="ARBA" id="ARBA00022490"/>
    </source>
</evidence>
<comment type="catalytic activity">
    <reaction evidence="14">
        <text>adenosine(2503) in 23S rRNA + 2 reduced [2Fe-2S]-[ferredoxin] + 2 S-adenosyl-L-methionine = 2-methyladenosine(2503) in 23S rRNA + 5'-deoxyadenosine + L-methionine + 2 oxidized [2Fe-2S]-[ferredoxin] + S-adenosyl-L-homocysteine</text>
        <dbReference type="Rhea" id="RHEA:42916"/>
        <dbReference type="Rhea" id="RHEA-COMP:10000"/>
        <dbReference type="Rhea" id="RHEA-COMP:10001"/>
        <dbReference type="Rhea" id="RHEA-COMP:10152"/>
        <dbReference type="Rhea" id="RHEA-COMP:10282"/>
        <dbReference type="ChEBI" id="CHEBI:17319"/>
        <dbReference type="ChEBI" id="CHEBI:33737"/>
        <dbReference type="ChEBI" id="CHEBI:33738"/>
        <dbReference type="ChEBI" id="CHEBI:57844"/>
        <dbReference type="ChEBI" id="CHEBI:57856"/>
        <dbReference type="ChEBI" id="CHEBI:59789"/>
        <dbReference type="ChEBI" id="CHEBI:74411"/>
        <dbReference type="ChEBI" id="CHEBI:74497"/>
        <dbReference type="EC" id="2.1.1.192"/>
    </reaction>
</comment>
<dbReference type="InterPro" id="IPR004383">
    <property type="entry name" value="rRNA_lsu_MTrfase_RlmN/Cfr"/>
</dbReference>
<keyword evidence="3 14" id="KW-0004">4Fe-4S</keyword>
<evidence type="ECO:0000256" key="14">
    <source>
        <dbReference type="HAMAP-Rule" id="MF_01849"/>
    </source>
</evidence>
<dbReference type="OrthoDB" id="9793973at2"/>
<dbReference type="HAMAP" id="MF_01849">
    <property type="entry name" value="RNA_methyltr_RlmN"/>
    <property type="match status" value="1"/>
</dbReference>
<dbReference type="STRING" id="1302689.RG47T_5001"/>
<comment type="caution">
    <text evidence="14">Lacks conserved residue(s) required for the propagation of feature annotation.</text>
</comment>
<dbReference type="SFLD" id="SFLDG01062">
    <property type="entry name" value="methyltransferase_(Class_A)"/>
    <property type="match status" value="1"/>
</dbReference>
<dbReference type="SFLD" id="SFLDS00029">
    <property type="entry name" value="Radical_SAM"/>
    <property type="match status" value="1"/>
</dbReference>
<dbReference type="GO" id="GO:0030488">
    <property type="term" value="P:tRNA methylation"/>
    <property type="evidence" value="ECO:0007669"/>
    <property type="project" value="UniProtKB-UniRule"/>
</dbReference>
<evidence type="ECO:0000256" key="5">
    <source>
        <dbReference type="ARBA" id="ARBA00022552"/>
    </source>
</evidence>
<keyword evidence="6 14" id="KW-0489">Methyltransferase</keyword>
<dbReference type="GO" id="GO:0070475">
    <property type="term" value="P:rRNA base methylation"/>
    <property type="evidence" value="ECO:0007669"/>
    <property type="project" value="UniProtKB-UniRule"/>
</dbReference>
<dbReference type="SUPFAM" id="SSF102114">
    <property type="entry name" value="Radical SAM enzymes"/>
    <property type="match status" value="1"/>
</dbReference>
<protein>
    <recommendedName>
        <fullName evidence="14">Probable dual-specificity RNA methyltransferase RlmN</fullName>
        <ecNumber evidence="14">2.1.1.192</ecNumber>
    </recommendedName>
    <alternativeName>
        <fullName evidence="14">23S rRNA (adenine(2503)-C(2))-methyltransferase</fullName>
    </alternativeName>
    <alternativeName>
        <fullName evidence="14">23S rRNA m2A2503 methyltransferase</fullName>
    </alternativeName>
    <alternativeName>
        <fullName evidence="14">Ribosomal RNA large subunit methyltransferase N</fullName>
    </alternativeName>
    <alternativeName>
        <fullName evidence="14">tRNA (adenine(37)-C(2))-methyltransferase</fullName>
    </alternativeName>
    <alternativeName>
        <fullName evidence="14">tRNA m2A37 methyltransferase</fullName>
    </alternativeName>
</protein>
<accession>A0A1Q6A680</accession>
<dbReference type="Gene3D" id="1.10.150.530">
    <property type="match status" value="1"/>
</dbReference>
<dbReference type="InterPro" id="IPR048641">
    <property type="entry name" value="RlmN_N"/>
</dbReference>
<evidence type="ECO:0000259" key="15">
    <source>
        <dbReference type="PROSITE" id="PS51918"/>
    </source>
</evidence>
<feature type="binding site" evidence="14">
    <location>
        <position position="313"/>
    </location>
    <ligand>
        <name>S-adenosyl-L-methionine</name>
        <dbReference type="ChEBI" id="CHEBI:59789"/>
    </ligand>
</feature>
<feature type="binding site" evidence="14">
    <location>
        <position position="214"/>
    </location>
    <ligand>
        <name>S-adenosyl-L-methionine</name>
        <dbReference type="ChEBI" id="CHEBI:59789"/>
    </ligand>
</feature>
<dbReference type="EMBL" id="MPPL01000001">
    <property type="protein sequence ID" value="OKS89517.1"/>
    <property type="molecule type" value="Genomic_DNA"/>
</dbReference>
<evidence type="ECO:0000256" key="3">
    <source>
        <dbReference type="ARBA" id="ARBA00022485"/>
    </source>
</evidence>
<feature type="binding site" evidence="14">
    <location>
        <position position="138"/>
    </location>
    <ligand>
        <name>[4Fe-4S] cluster</name>
        <dbReference type="ChEBI" id="CHEBI:49883"/>
        <note>4Fe-4S-S-AdoMet</note>
    </ligand>
</feature>
<evidence type="ECO:0000313" key="16">
    <source>
        <dbReference type="EMBL" id="OKS89517.1"/>
    </source>
</evidence>
<dbReference type="PANTHER" id="PTHR30544:SF5">
    <property type="entry name" value="RADICAL SAM CORE DOMAIN-CONTAINING PROTEIN"/>
    <property type="match status" value="1"/>
</dbReference>
<evidence type="ECO:0000256" key="6">
    <source>
        <dbReference type="ARBA" id="ARBA00022603"/>
    </source>
</evidence>
<keyword evidence="7 14" id="KW-0808">Transferase</keyword>
<comment type="subcellular location">
    <subcellularLocation>
        <location evidence="1 14">Cytoplasm</location>
    </subcellularLocation>
</comment>
<feature type="domain" description="Radical SAM core" evidence="15">
    <location>
        <begin position="117"/>
        <end position="351"/>
    </location>
</feature>
<dbReference type="PANTHER" id="PTHR30544">
    <property type="entry name" value="23S RRNA METHYLTRANSFERASE"/>
    <property type="match status" value="1"/>
</dbReference>
<evidence type="ECO:0000256" key="1">
    <source>
        <dbReference type="ARBA" id="ARBA00004496"/>
    </source>
</evidence>
<dbReference type="GO" id="GO:0046872">
    <property type="term" value="F:metal ion binding"/>
    <property type="evidence" value="ECO:0007669"/>
    <property type="project" value="UniProtKB-KW"/>
</dbReference>
<dbReference type="GO" id="GO:0002935">
    <property type="term" value="F:tRNA (adenine(37)-C2)-methyltransferase activity"/>
    <property type="evidence" value="ECO:0007669"/>
    <property type="project" value="UniProtKB-UniRule"/>
</dbReference>
<keyword evidence="10 14" id="KW-0479">Metal-binding</keyword>
<proteinExistence type="inferred from homology"/>
<dbReference type="FunFam" id="3.20.20.70:FF:000014">
    <property type="entry name" value="Probable dual-specificity RNA methyltransferase RlmN"/>
    <property type="match status" value="1"/>
</dbReference>
<dbReference type="GO" id="GO:0000049">
    <property type="term" value="F:tRNA binding"/>
    <property type="evidence" value="ECO:0007669"/>
    <property type="project" value="UniProtKB-UniRule"/>
</dbReference>
<reference evidence="16 17" key="1">
    <citation type="submission" date="2016-11" db="EMBL/GenBank/DDBJ databases">
        <title>Whole Genome Sequencing of Mucilaginibacter polytrichastri RG4-7(T) isolated from the moss sample.</title>
        <authorList>
            <person name="Li Y."/>
        </authorList>
    </citation>
    <scope>NUCLEOTIDE SEQUENCE [LARGE SCALE GENOMIC DNA]</scope>
    <source>
        <strain evidence="16 17">RG4-7</strain>
    </source>
</reference>
<dbReference type="Gene3D" id="3.20.20.70">
    <property type="entry name" value="Aldolase class I"/>
    <property type="match status" value="1"/>
</dbReference>
<dbReference type="CDD" id="cd01335">
    <property type="entry name" value="Radical_SAM"/>
    <property type="match status" value="1"/>
</dbReference>
<dbReference type="SFLD" id="SFLDF00275">
    <property type="entry name" value="adenosine_C2_methyltransferase"/>
    <property type="match status" value="1"/>
</dbReference>
<evidence type="ECO:0000256" key="11">
    <source>
        <dbReference type="ARBA" id="ARBA00023004"/>
    </source>
</evidence>
<dbReference type="RefSeq" id="WP_074492607.1">
    <property type="nucleotide sequence ID" value="NZ_FPAM01000003.1"/>
</dbReference>
<dbReference type="Proteomes" id="UP000186720">
    <property type="component" value="Unassembled WGS sequence"/>
</dbReference>
<keyword evidence="5 14" id="KW-0698">rRNA processing</keyword>
<keyword evidence="17" id="KW-1185">Reference proteome</keyword>
<dbReference type="GO" id="GO:0070040">
    <property type="term" value="F:rRNA (adenine(2503)-C2-)-methyltransferase activity"/>
    <property type="evidence" value="ECO:0007669"/>
    <property type="project" value="UniProtKB-UniRule"/>
</dbReference>
<keyword evidence="13 14" id="KW-1015">Disulfide bond</keyword>
<dbReference type="EC" id="2.1.1.192" evidence="14"/>
<dbReference type="InterPro" id="IPR027492">
    <property type="entry name" value="RNA_MTrfase_RlmN"/>
</dbReference>
<gene>
    <name evidence="14" type="primary">rlmN</name>
    <name evidence="16" type="ORF">RG47T_5001</name>
</gene>
<evidence type="ECO:0000256" key="9">
    <source>
        <dbReference type="ARBA" id="ARBA00022694"/>
    </source>
</evidence>
<evidence type="ECO:0000256" key="8">
    <source>
        <dbReference type="ARBA" id="ARBA00022691"/>
    </source>
</evidence>
<feature type="binding site" evidence="14">
    <location>
        <begin position="182"/>
        <end position="183"/>
    </location>
    <ligand>
        <name>S-adenosyl-L-methionine</name>
        <dbReference type="ChEBI" id="CHEBI:59789"/>
    </ligand>
</feature>
<evidence type="ECO:0000256" key="2">
    <source>
        <dbReference type="ARBA" id="ARBA00007544"/>
    </source>
</evidence>
<dbReference type="InterPro" id="IPR013785">
    <property type="entry name" value="Aldolase_TIM"/>
</dbReference>
<dbReference type="InterPro" id="IPR040072">
    <property type="entry name" value="Methyltransferase_A"/>
</dbReference>
<dbReference type="NCBIfam" id="TIGR00048">
    <property type="entry name" value="rRNA_mod_RlmN"/>
    <property type="match status" value="1"/>
</dbReference>
<organism evidence="16 17">
    <name type="scientific">Mucilaginibacter polytrichastri</name>
    <dbReference type="NCBI Taxonomy" id="1302689"/>
    <lineage>
        <taxon>Bacteria</taxon>
        <taxon>Pseudomonadati</taxon>
        <taxon>Bacteroidota</taxon>
        <taxon>Sphingobacteriia</taxon>
        <taxon>Sphingobacteriales</taxon>
        <taxon>Sphingobacteriaceae</taxon>
        <taxon>Mucilaginibacter</taxon>
    </lineage>
</organism>
<dbReference type="PROSITE" id="PS51918">
    <property type="entry name" value="RADICAL_SAM"/>
    <property type="match status" value="1"/>
</dbReference>
<dbReference type="Pfam" id="PF04055">
    <property type="entry name" value="Radical_SAM"/>
    <property type="match status" value="1"/>
</dbReference>
<name>A0A1Q6A680_9SPHI</name>
<comment type="caution">
    <text evidence="16">The sequence shown here is derived from an EMBL/GenBank/DDBJ whole genome shotgun (WGS) entry which is preliminary data.</text>
</comment>
<dbReference type="AlphaFoldDB" id="A0A1Q6A680"/>
<feature type="active site" description="S-methylcysteine intermediate" evidence="14">
    <location>
        <position position="356"/>
    </location>
</feature>
<keyword evidence="11 14" id="KW-0408">Iron</keyword>
<dbReference type="GO" id="GO:0051539">
    <property type="term" value="F:4 iron, 4 sulfur cluster binding"/>
    <property type="evidence" value="ECO:0007669"/>
    <property type="project" value="UniProtKB-UniRule"/>
</dbReference>
<dbReference type="GO" id="GO:0005737">
    <property type="term" value="C:cytoplasm"/>
    <property type="evidence" value="ECO:0007669"/>
    <property type="project" value="UniProtKB-SubCell"/>
</dbReference>
<evidence type="ECO:0000256" key="12">
    <source>
        <dbReference type="ARBA" id="ARBA00023014"/>
    </source>
</evidence>
<comment type="function">
    <text evidence="14">Specifically methylates position 2 of adenine 2503 in 23S rRNA and position 2 of adenine 37 in tRNAs.</text>
</comment>
<evidence type="ECO:0000256" key="10">
    <source>
        <dbReference type="ARBA" id="ARBA00022723"/>
    </source>
</evidence>
<dbReference type="GO" id="GO:0019843">
    <property type="term" value="F:rRNA binding"/>
    <property type="evidence" value="ECO:0007669"/>
    <property type="project" value="UniProtKB-UniRule"/>
</dbReference>
<comment type="miscellaneous">
    <text evidence="14">Reaction proceeds by a ping-pong mechanism involving intermediate methylation of a conserved cysteine residue.</text>
</comment>
<feature type="binding site" evidence="14">
    <location>
        <begin position="237"/>
        <end position="239"/>
    </location>
    <ligand>
        <name>S-adenosyl-L-methionine</name>
        <dbReference type="ChEBI" id="CHEBI:59789"/>
    </ligand>
</feature>
<keyword evidence="4 14" id="KW-0963">Cytoplasm</keyword>
<dbReference type="InterPro" id="IPR006638">
    <property type="entry name" value="Elp3/MiaA/NifB-like_rSAM"/>
</dbReference>
<feature type="binding site" evidence="14">
    <location>
        <position position="135"/>
    </location>
    <ligand>
        <name>[4Fe-4S] cluster</name>
        <dbReference type="ChEBI" id="CHEBI:49883"/>
        <note>4Fe-4S-S-AdoMet</note>
    </ligand>
</feature>
<comment type="cofactor">
    <cofactor evidence="14">
        <name>[4Fe-4S] cluster</name>
        <dbReference type="ChEBI" id="CHEBI:49883"/>
    </cofactor>
    <text evidence="14">Binds 1 [4Fe-4S] cluster. The cluster is coordinated with 3 cysteines and an exchangeable S-adenosyl-L-methionine.</text>
</comment>
<comment type="catalytic activity">
    <reaction evidence="14">
        <text>adenosine(37) in tRNA + 2 reduced [2Fe-2S]-[ferredoxin] + 2 S-adenosyl-L-methionine = 2-methyladenosine(37) in tRNA + 5'-deoxyadenosine + L-methionine + 2 oxidized [2Fe-2S]-[ferredoxin] + S-adenosyl-L-homocysteine</text>
        <dbReference type="Rhea" id="RHEA:43332"/>
        <dbReference type="Rhea" id="RHEA-COMP:10000"/>
        <dbReference type="Rhea" id="RHEA-COMP:10001"/>
        <dbReference type="Rhea" id="RHEA-COMP:10162"/>
        <dbReference type="Rhea" id="RHEA-COMP:10485"/>
        <dbReference type="ChEBI" id="CHEBI:17319"/>
        <dbReference type="ChEBI" id="CHEBI:33737"/>
        <dbReference type="ChEBI" id="CHEBI:33738"/>
        <dbReference type="ChEBI" id="CHEBI:57844"/>
        <dbReference type="ChEBI" id="CHEBI:57856"/>
        <dbReference type="ChEBI" id="CHEBI:59789"/>
        <dbReference type="ChEBI" id="CHEBI:74411"/>
        <dbReference type="ChEBI" id="CHEBI:74497"/>
        <dbReference type="EC" id="2.1.1.192"/>
    </reaction>
</comment>
<evidence type="ECO:0000256" key="13">
    <source>
        <dbReference type="ARBA" id="ARBA00023157"/>
    </source>
</evidence>
<dbReference type="Pfam" id="PF21016">
    <property type="entry name" value="RlmN_N"/>
    <property type="match status" value="1"/>
</dbReference>
<dbReference type="InterPro" id="IPR058240">
    <property type="entry name" value="rSAM_sf"/>
</dbReference>
<keyword evidence="12 14" id="KW-0411">Iron-sulfur</keyword>
<dbReference type="SMART" id="SM00729">
    <property type="entry name" value="Elp3"/>
    <property type="match status" value="1"/>
</dbReference>